<keyword evidence="2" id="KW-0812">Transmembrane</keyword>
<dbReference type="Pfam" id="PF23750">
    <property type="entry name" value="RsgI_M"/>
    <property type="match status" value="1"/>
</dbReference>
<keyword evidence="2" id="KW-0472">Membrane</keyword>
<feature type="compositionally biased region" description="Low complexity" evidence="1">
    <location>
        <begin position="268"/>
        <end position="306"/>
    </location>
</feature>
<keyword evidence="2" id="KW-1133">Transmembrane helix</keyword>
<proteinExistence type="predicted"/>
<name>A0A9D1DS23_9FIRM</name>
<comment type="caution">
    <text evidence="4">The sequence shown here is derived from an EMBL/GenBank/DDBJ whole genome shotgun (WGS) entry which is preliminary data.</text>
</comment>
<accession>A0A9D1DS23</accession>
<evidence type="ECO:0000256" key="2">
    <source>
        <dbReference type="SAM" id="Phobius"/>
    </source>
</evidence>
<gene>
    <name evidence="4" type="ORF">IAA54_09830</name>
</gene>
<organism evidence="4 5">
    <name type="scientific">Candidatus Gallacutalibacter pullicola</name>
    <dbReference type="NCBI Taxonomy" id="2840830"/>
    <lineage>
        <taxon>Bacteria</taxon>
        <taxon>Bacillati</taxon>
        <taxon>Bacillota</taxon>
        <taxon>Clostridia</taxon>
        <taxon>Eubacteriales</taxon>
        <taxon>Candidatus Gallacutalibacter</taxon>
    </lineage>
</organism>
<sequence length="448" mass="49261">MTKKEMKLSLKKAVMDASPDVLDQILSPSPQRMASVMEFKEERKTVNTAKRLRAAACALSLFFVLCVSAVFFSVPRVESVVSIDVNPSVELSVDKNNSVVEARAVNEDASEILDGLQLSRKSLDTATDEIFQSIIQHGYLAPEKEDNAILISVSNQDTQRAEEIQQLVSRSAAQVLKTNNTQAKLIQQQDVQPTEELRQFADQHNISVGKADYVLKITQTDTSLNPEELSSMSISQLSSIAEENSLPLDNVATPVEPPKDSGSKPDGSESSESSGEDTSSLPSEPESSVPSEPSEPSRQEPSSECSSSEEEPEYVPIDRTGQYCEYCGRFLVDCQDSCDKSEGKKFCPDCGRYLPYCVCSDKQIESGSVDLEQNPSEAETPSEPEEPAVESPDDSVVILYSEERYCEYCGELRTDCRGRCDRSGEPLYCSDCGRLKINCMCHDSGDPE</sequence>
<dbReference type="AlphaFoldDB" id="A0A9D1DS23"/>
<feature type="compositionally biased region" description="Acidic residues" evidence="1">
    <location>
        <begin position="380"/>
        <end position="393"/>
    </location>
</feature>
<dbReference type="Proteomes" id="UP000886785">
    <property type="component" value="Unassembled WGS sequence"/>
</dbReference>
<protein>
    <recommendedName>
        <fullName evidence="3">Anti-sigma factor RsgI-like middle domain-containing protein</fullName>
    </recommendedName>
</protein>
<feature type="region of interest" description="Disordered" evidence="1">
    <location>
        <begin position="249"/>
        <end position="314"/>
    </location>
</feature>
<dbReference type="InterPro" id="IPR055431">
    <property type="entry name" value="RsgI_M"/>
</dbReference>
<feature type="domain" description="Anti-sigma factor RsgI-like middle" evidence="3">
    <location>
        <begin position="79"/>
        <end position="213"/>
    </location>
</feature>
<reference evidence="4" key="1">
    <citation type="submission" date="2020-10" db="EMBL/GenBank/DDBJ databases">
        <authorList>
            <person name="Gilroy R."/>
        </authorList>
    </citation>
    <scope>NUCLEOTIDE SEQUENCE</scope>
    <source>
        <strain evidence="4">ChiSjej1B19-7085</strain>
    </source>
</reference>
<feature type="compositionally biased region" description="Basic and acidic residues" evidence="1">
    <location>
        <begin position="257"/>
        <end position="267"/>
    </location>
</feature>
<evidence type="ECO:0000313" key="5">
    <source>
        <dbReference type="Proteomes" id="UP000886785"/>
    </source>
</evidence>
<feature type="region of interest" description="Disordered" evidence="1">
    <location>
        <begin position="370"/>
        <end position="393"/>
    </location>
</feature>
<evidence type="ECO:0000259" key="3">
    <source>
        <dbReference type="Pfam" id="PF23750"/>
    </source>
</evidence>
<reference evidence="4" key="2">
    <citation type="journal article" date="2021" name="PeerJ">
        <title>Extensive microbial diversity within the chicken gut microbiome revealed by metagenomics and culture.</title>
        <authorList>
            <person name="Gilroy R."/>
            <person name="Ravi A."/>
            <person name="Getino M."/>
            <person name="Pursley I."/>
            <person name="Horton D.L."/>
            <person name="Alikhan N.F."/>
            <person name="Baker D."/>
            <person name="Gharbi K."/>
            <person name="Hall N."/>
            <person name="Watson M."/>
            <person name="Adriaenssens E.M."/>
            <person name="Foster-Nyarko E."/>
            <person name="Jarju S."/>
            <person name="Secka A."/>
            <person name="Antonio M."/>
            <person name="Oren A."/>
            <person name="Chaudhuri R.R."/>
            <person name="La Ragione R."/>
            <person name="Hildebrand F."/>
            <person name="Pallen M.J."/>
        </authorList>
    </citation>
    <scope>NUCLEOTIDE SEQUENCE</scope>
    <source>
        <strain evidence="4">ChiSjej1B19-7085</strain>
    </source>
</reference>
<dbReference type="EMBL" id="DVHF01000120">
    <property type="protein sequence ID" value="HIR57956.1"/>
    <property type="molecule type" value="Genomic_DNA"/>
</dbReference>
<feature type="transmembrane region" description="Helical" evidence="2">
    <location>
        <begin position="52"/>
        <end position="74"/>
    </location>
</feature>
<evidence type="ECO:0000256" key="1">
    <source>
        <dbReference type="SAM" id="MobiDB-lite"/>
    </source>
</evidence>
<evidence type="ECO:0000313" key="4">
    <source>
        <dbReference type="EMBL" id="HIR57956.1"/>
    </source>
</evidence>